<gene>
    <name evidence="2" type="ORF">KDU71_20940</name>
</gene>
<dbReference type="EMBL" id="JAGTAR010000047">
    <property type="protein sequence ID" value="MBR8538049.1"/>
    <property type="molecule type" value="Genomic_DNA"/>
</dbReference>
<keyword evidence="2" id="KW-0132">Cell division</keyword>
<accession>A0A941J0H7</accession>
<dbReference type="GO" id="GO:0051301">
    <property type="term" value="P:cell division"/>
    <property type="evidence" value="ECO:0007669"/>
    <property type="project" value="UniProtKB-KW"/>
</dbReference>
<reference evidence="2" key="2">
    <citation type="submission" date="2021-04" db="EMBL/GenBank/DDBJ databases">
        <authorList>
            <person name="Zhang T."/>
            <person name="Zhang Y."/>
            <person name="Lu D."/>
            <person name="Zuo D."/>
            <person name="Du Z."/>
        </authorList>
    </citation>
    <scope>NUCLEOTIDE SEQUENCE</scope>
    <source>
        <strain evidence="2">JR1</strain>
    </source>
</reference>
<name>A0A941J0H7_9BACT</name>
<organism evidence="2 3">
    <name type="scientific">Carboxylicivirga sediminis</name>
    <dbReference type="NCBI Taxonomy" id="2006564"/>
    <lineage>
        <taxon>Bacteria</taxon>
        <taxon>Pseudomonadati</taxon>
        <taxon>Bacteroidota</taxon>
        <taxon>Bacteroidia</taxon>
        <taxon>Marinilabiliales</taxon>
        <taxon>Marinilabiliaceae</taxon>
        <taxon>Carboxylicivirga</taxon>
    </lineage>
</organism>
<keyword evidence="1" id="KW-1133">Transmembrane helix</keyword>
<keyword evidence="1" id="KW-0472">Membrane</keyword>
<feature type="transmembrane region" description="Helical" evidence="1">
    <location>
        <begin position="7"/>
        <end position="26"/>
    </location>
</feature>
<protein>
    <submittedName>
        <fullName evidence="2">Cell division protein FtsQ</fullName>
    </submittedName>
</protein>
<sequence>MKRWKNIVFGLVIGVYFPVIFSFVAVNKDKVVCGEILPTICDSVDNKFISSGEIRDIVLGKYTGILGRPINELNCDEMEAFFRKHPAIESCEVYLTYGGALHIDITQREPLVRVFDGDVSYYLDLNGRQMPLFKNHSAHVLVAGGFIKRLKSPEDLVKLASVIRNDAFWQAQIEQVYVDQDGEITMVPRVGDHLIEFGKVEDVESKFRNLKALYKSGWDAREWNLYKKVSLKYKGQVVCTKG</sequence>
<keyword evidence="1" id="KW-0812">Transmembrane</keyword>
<evidence type="ECO:0000313" key="3">
    <source>
        <dbReference type="Proteomes" id="UP000679220"/>
    </source>
</evidence>
<comment type="caution">
    <text evidence="2">The sequence shown here is derived from an EMBL/GenBank/DDBJ whole genome shotgun (WGS) entry which is preliminary data.</text>
</comment>
<keyword evidence="3" id="KW-1185">Reference proteome</keyword>
<keyword evidence="2" id="KW-0131">Cell cycle</keyword>
<reference evidence="2" key="1">
    <citation type="journal article" date="2018" name="Int. J. Syst. Evol. Microbiol.">
        <title>Carboxylicivirga sediminis sp. nov., isolated from coastal sediment.</title>
        <authorList>
            <person name="Wang F.Q."/>
            <person name="Ren L.H."/>
            <person name="Zou R.J."/>
            <person name="Sun Y.Z."/>
            <person name="Liu X.J."/>
            <person name="Jiang F."/>
            <person name="Liu L.J."/>
        </authorList>
    </citation>
    <scope>NUCLEOTIDE SEQUENCE</scope>
    <source>
        <strain evidence="2">JR1</strain>
    </source>
</reference>
<dbReference type="Proteomes" id="UP000679220">
    <property type="component" value="Unassembled WGS sequence"/>
</dbReference>
<proteinExistence type="predicted"/>
<dbReference type="AlphaFoldDB" id="A0A941J0H7"/>
<evidence type="ECO:0000313" key="2">
    <source>
        <dbReference type="EMBL" id="MBR8538049.1"/>
    </source>
</evidence>
<evidence type="ECO:0000256" key="1">
    <source>
        <dbReference type="SAM" id="Phobius"/>
    </source>
</evidence>
<dbReference type="RefSeq" id="WP_212193071.1">
    <property type="nucleotide sequence ID" value="NZ_JAGTAR010000047.1"/>
</dbReference>